<proteinExistence type="predicted"/>
<accession>A0A166K834</accession>
<reference evidence="1 2" key="1">
    <citation type="submission" date="2016-04" db="EMBL/GenBank/DDBJ databases">
        <title>Draft Genome Assembly of the Bloom-forming Cyanobacterium Nodularia spumigena Strain CENA596 in Shrimp Production Ponds.</title>
        <authorList>
            <person name="Popin R.V."/>
            <person name="Rigonato J."/>
            <person name="Abreu V.A."/>
            <person name="Andreote A.P."/>
            <person name="Silveira S.B."/>
            <person name="Odebrecht C."/>
            <person name="Fiore M.F."/>
        </authorList>
    </citation>
    <scope>NUCLEOTIDE SEQUENCE [LARGE SCALE GENOMIC DNA]</scope>
    <source>
        <strain evidence="1 2">CENA596</strain>
    </source>
</reference>
<dbReference type="Proteomes" id="UP000076555">
    <property type="component" value="Unassembled WGS sequence"/>
</dbReference>
<name>A0A166K834_NODSP</name>
<dbReference type="AlphaFoldDB" id="A0A166K834"/>
<sequence length="137" mass="15423">MSEIKPIPNDYVTVKGFYGVINQGTNYAIVNIHTGETLAHNISSFLDCVKTIDYLLESVQPPPPPEQKIKNFDVKPDVQRLIEKYAPETVRVDKSVNFLSQSSYKCYDALGNVLGRVRGSTSNRYWQYGGLDSEKCT</sequence>
<evidence type="ECO:0000313" key="2">
    <source>
        <dbReference type="Proteomes" id="UP000076555"/>
    </source>
</evidence>
<evidence type="ECO:0000313" key="1">
    <source>
        <dbReference type="EMBL" id="KZL50709.1"/>
    </source>
</evidence>
<gene>
    <name evidence="1" type="ORF">A2T98_06035</name>
</gene>
<comment type="caution">
    <text evidence="1">The sequence shown here is derived from an EMBL/GenBank/DDBJ whole genome shotgun (WGS) entry which is preliminary data.</text>
</comment>
<dbReference type="OrthoDB" id="516410at2"/>
<dbReference type="EMBL" id="LWAJ01000068">
    <property type="protein sequence ID" value="KZL50709.1"/>
    <property type="molecule type" value="Genomic_DNA"/>
</dbReference>
<protein>
    <submittedName>
        <fullName evidence="1">Uncharacterized protein</fullName>
    </submittedName>
</protein>
<dbReference type="RefSeq" id="WP_063871982.1">
    <property type="nucleotide sequence ID" value="NZ_CAWMRI010000068.1"/>
</dbReference>
<organism evidence="1 2">
    <name type="scientific">Nodularia spumigena CENA596</name>
    <dbReference type="NCBI Taxonomy" id="1819295"/>
    <lineage>
        <taxon>Bacteria</taxon>
        <taxon>Bacillati</taxon>
        <taxon>Cyanobacteriota</taxon>
        <taxon>Cyanophyceae</taxon>
        <taxon>Nostocales</taxon>
        <taxon>Nodulariaceae</taxon>
        <taxon>Nodularia</taxon>
    </lineage>
</organism>